<dbReference type="EMBL" id="CAJNOV010004630">
    <property type="protein sequence ID" value="CAF1182499.1"/>
    <property type="molecule type" value="Genomic_DNA"/>
</dbReference>
<comment type="caution">
    <text evidence="1">The sequence shown here is derived from an EMBL/GenBank/DDBJ whole genome shotgun (WGS) entry which is preliminary data.</text>
</comment>
<accession>A0A814V654</accession>
<protein>
    <submittedName>
        <fullName evidence="1">Uncharacterized protein</fullName>
    </submittedName>
</protein>
<dbReference type="Proteomes" id="UP000663855">
    <property type="component" value="Unassembled WGS sequence"/>
</dbReference>
<gene>
    <name evidence="2" type="ORF">BYL167_LOCUS13178</name>
    <name evidence="1" type="ORF">CJN711_LOCUS11090</name>
</gene>
<organism evidence="1 3">
    <name type="scientific">Rotaria magnacalcarata</name>
    <dbReference type="NCBI Taxonomy" id="392030"/>
    <lineage>
        <taxon>Eukaryota</taxon>
        <taxon>Metazoa</taxon>
        <taxon>Spiralia</taxon>
        <taxon>Gnathifera</taxon>
        <taxon>Rotifera</taxon>
        <taxon>Eurotatoria</taxon>
        <taxon>Bdelloidea</taxon>
        <taxon>Philodinida</taxon>
        <taxon>Philodinidae</taxon>
        <taxon>Rotaria</taxon>
    </lineage>
</organism>
<name>A0A814V654_9BILA</name>
<dbReference type="Proteomes" id="UP000681967">
    <property type="component" value="Unassembled WGS sequence"/>
</dbReference>
<evidence type="ECO:0000313" key="1">
    <source>
        <dbReference type="EMBL" id="CAF1182499.1"/>
    </source>
</evidence>
<sequence length="88" mass="10633">MQQEEFKKNDVPLEQERQLPSQLQEILQEANEHRKILNDDHTHEADFIINSMIQDMLNSICFNDSDYMKRRCIEDFECEKQAKKPRHV</sequence>
<reference evidence="1" key="1">
    <citation type="submission" date="2021-02" db="EMBL/GenBank/DDBJ databases">
        <authorList>
            <person name="Nowell W R."/>
        </authorList>
    </citation>
    <scope>NUCLEOTIDE SEQUENCE</scope>
</reference>
<evidence type="ECO:0000313" key="3">
    <source>
        <dbReference type="Proteomes" id="UP000663855"/>
    </source>
</evidence>
<dbReference type="EMBL" id="CAJOBH010004480">
    <property type="protein sequence ID" value="CAF3991484.1"/>
    <property type="molecule type" value="Genomic_DNA"/>
</dbReference>
<evidence type="ECO:0000313" key="2">
    <source>
        <dbReference type="EMBL" id="CAF3991484.1"/>
    </source>
</evidence>
<dbReference type="AlphaFoldDB" id="A0A814V654"/>
<proteinExistence type="predicted"/>